<dbReference type="GO" id="GO:0005737">
    <property type="term" value="C:cytoplasm"/>
    <property type="evidence" value="ECO:0007669"/>
    <property type="project" value="TreeGrafter"/>
</dbReference>
<comment type="similarity">
    <text evidence="1">Belongs to the alpha-carbonic anhydrase family.</text>
</comment>
<sequence>MAQTTGSHQDLSDEDTGKIEQHSGSLSTVSLENEALVQSLAATESFLPAPIDINVARAQQVNLPPLQWLHYEEPPVSIKLANTGETVILSARWDGPDRPTITGGSLTGRYVFSQLHFHWSDTALEGSEHTVDGAHLPLELHVIHYDERYGSQDEAQPFPGGILCLVYFFVLKSRTNHFITPLIDALASLVLPDSHTKLEPFPLIELFHPFTDEYFLYWGSIGEAAGTGARTPILWMLSRAQESIKFQQLKQFNRLLDRRMRRPRDQPKPPLPSAAPDGRHLFHVNPRTPMAVATLAIEPPEKYGRSRARWLVDRMVLDWSTPDACRRYVQAMREELAKKHEQEVSENDAV</sequence>
<organism evidence="4">
    <name type="scientific">Anopheles darlingi</name>
    <name type="common">Mosquito</name>
    <dbReference type="NCBI Taxonomy" id="43151"/>
    <lineage>
        <taxon>Eukaryota</taxon>
        <taxon>Metazoa</taxon>
        <taxon>Ecdysozoa</taxon>
        <taxon>Arthropoda</taxon>
        <taxon>Hexapoda</taxon>
        <taxon>Insecta</taxon>
        <taxon>Pterygota</taxon>
        <taxon>Neoptera</taxon>
        <taxon>Endopterygota</taxon>
        <taxon>Diptera</taxon>
        <taxon>Nematocera</taxon>
        <taxon>Culicoidea</taxon>
        <taxon>Culicidae</taxon>
        <taxon>Anophelinae</taxon>
        <taxon>Anopheles</taxon>
    </lineage>
</organism>
<dbReference type="PANTHER" id="PTHR18952">
    <property type="entry name" value="CARBONIC ANHYDRASE"/>
    <property type="match status" value="1"/>
</dbReference>
<gene>
    <name evidence="4" type="ORF">AND_001996</name>
</gene>
<dbReference type="InterPro" id="IPR023561">
    <property type="entry name" value="Carbonic_anhydrase_a-class"/>
</dbReference>
<dbReference type="OMA" id="ELHAVHY"/>
<dbReference type="Gene3D" id="3.10.200.10">
    <property type="entry name" value="Alpha carbonic anhydrase"/>
    <property type="match status" value="1"/>
</dbReference>
<dbReference type="Proteomes" id="UP000000673">
    <property type="component" value="Unassembled WGS sequence"/>
</dbReference>
<dbReference type="GO" id="GO:0008270">
    <property type="term" value="F:zinc ion binding"/>
    <property type="evidence" value="ECO:0007669"/>
    <property type="project" value="InterPro"/>
</dbReference>
<dbReference type="SUPFAM" id="SSF51069">
    <property type="entry name" value="Carbonic anhydrase"/>
    <property type="match status" value="1"/>
</dbReference>
<dbReference type="HOGENOM" id="CLU_847889_0_0_1"/>
<evidence type="ECO:0000313" key="4">
    <source>
        <dbReference type="EMBL" id="ETN66217.1"/>
    </source>
</evidence>
<dbReference type="PROSITE" id="PS51144">
    <property type="entry name" value="ALPHA_CA_2"/>
    <property type="match status" value="1"/>
</dbReference>
<reference evidence="4" key="2">
    <citation type="submission" date="2010-05" db="EMBL/GenBank/DDBJ databases">
        <authorList>
            <person name="Almeida L.G."/>
            <person name="Nicolas M.F."/>
            <person name="Souza R.C."/>
            <person name="Vasconcelos A.T.R."/>
        </authorList>
    </citation>
    <scope>NUCLEOTIDE SEQUENCE</scope>
</reference>
<dbReference type="eggNOG" id="KOG0382">
    <property type="taxonomic scope" value="Eukaryota"/>
</dbReference>
<evidence type="ECO:0000313" key="6">
    <source>
        <dbReference type="Proteomes" id="UP000000673"/>
    </source>
</evidence>
<reference evidence="5" key="4">
    <citation type="submission" date="2015-06" db="UniProtKB">
        <authorList>
            <consortium name="EnsemblMetazoa"/>
        </authorList>
    </citation>
    <scope>IDENTIFICATION</scope>
</reference>
<evidence type="ECO:0000256" key="2">
    <source>
        <dbReference type="SAM" id="MobiDB-lite"/>
    </source>
</evidence>
<dbReference type="VEuPathDB" id="VectorBase:ADAR2_009821"/>
<dbReference type="EMBL" id="ADMH02000489">
    <property type="protein sequence ID" value="ETN66217.1"/>
    <property type="molecule type" value="Genomic_DNA"/>
</dbReference>
<dbReference type="EnsemblMetazoa" id="ADAC001996-RA">
    <property type="protein sequence ID" value="ADAC001996-PA"/>
    <property type="gene ID" value="ADAC001996"/>
</dbReference>
<dbReference type="VEuPathDB" id="VectorBase:ADAC001996"/>
<reference evidence="4 6" key="1">
    <citation type="journal article" date="2010" name="BMC Genomics">
        <title>Combination of measures distinguishes pre-miRNAs from other stem-loops in the genome of the newly sequenced Anopheles darlingi.</title>
        <authorList>
            <person name="Mendes N.D."/>
            <person name="Freitas A.T."/>
            <person name="Vasconcelos A.T."/>
            <person name="Sagot M.F."/>
        </authorList>
    </citation>
    <scope>NUCLEOTIDE SEQUENCE</scope>
</reference>
<dbReference type="InterPro" id="IPR036398">
    <property type="entry name" value="CA_dom_sf"/>
</dbReference>
<proteinExistence type="inferred from homology"/>
<dbReference type="AlphaFoldDB" id="W5JP99"/>
<reference evidence="4" key="3">
    <citation type="journal article" date="2013" name="Nucleic Acids Res.">
        <title>The genome of Anopheles darlingi, the main neotropical malaria vector.</title>
        <authorList>
            <person name="Marinotti O."/>
            <person name="Cerqueira G.C."/>
            <person name="de Almeida L.G."/>
            <person name="Ferro M.I."/>
            <person name="Loreto E.L."/>
            <person name="Zaha A."/>
            <person name="Teixeira S.M."/>
            <person name="Wespiser A.R."/>
            <person name="Almeida E Silva A."/>
            <person name="Schlindwein A.D."/>
            <person name="Pacheco A.C."/>
            <person name="Silva A.L."/>
            <person name="Graveley B.R."/>
            <person name="Walenz B.P."/>
            <person name="Lima Bde A."/>
            <person name="Ribeiro C.A."/>
            <person name="Nunes-Silva C.G."/>
            <person name="de Carvalho C.R."/>
            <person name="Soares C.M."/>
            <person name="de Menezes C.B."/>
            <person name="Matiolli C."/>
            <person name="Caffrey D."/>
            <person name="Araujo D.A."/>
            <person name="de Oliveira D.M."/>
            <person name="Golenbock D."/>
            <person name="Grisard E.C."/>
            <person name="Fantinatti-Garboggini F."/>
            <person name="de Carvalho F.M."/>
            <person name="Barcellos F.G."/>
            <person name="Prosdocimi F."/>
            <person name="May G."/>
            <person name="Azevedo Junior G.M."/>
            <person name="Guimaraes G.M."/>
            <person name="Goldman G.H."/>
            <person name="Padilha I.Q."/>
            <person name="Batista Jda S."/>
            <person name="Ferro J.A."/>
            <person name="Ribeiro J.M."/>
            <person name="Fietto J.L."/>
            <person name="Dabbas K.M."/>
            <person name="Cerdeira L."/>
            <person name="Agnez-Lima L.F."/>
            <person name="Brocchi M."/>
            <person name="de Carvalho M.O."/>
            <person name="Teixeira Mde M."/>
            <person name="Diniz Maia Mde M."/>
            <person name="Goldman M.H."/>
            <person name="Cruz Schneider M.P."/>
            <person name="Felipe M.S."/>
            <person name="Hungria M."/>
            <person name="Nicolas M.F."/>
            <person name="Pereira M."/>
            <person name="Montes M.A."/>
            <person name="Cantao M.E."/>
            <person name="Vincentz M."/>
            <person name="Rafael M.S."/>
            <person name="Silverman N."/>
            <person name="Stoco P.H."/>
            <person name="Souza R.C."/>
            <person name="Vicentini R."/>
            <person name="Gazzinelli R.T."/>
            <person name="Neves Rde O."/>
            <person name="Silva R."/>
            <person name="Astolfi-Filho S."/>
            <person name="Maciel T.E."/>
            <person name="Urmenyi T.P."/>
            <person name="Tadei W.P."/>
            <person name="Camargo E.P."/>
            <person name="de Vasconcelos A.T."/>
        </authorList>
    </citation>
    <scope>NUCLEOTIDE SEQUENCE</scope>
</reference>
<dbReference type="STRING" id="43151.W5JP99"/>
<feature type="region of interest" description="Disordered" evidence="2">
    <location>
        <begin position="259"/>
        <end position="283"/>
    </location>
</feature>
<dbReference type="SMART" id="SM01057">
    <property type="entry name" value="Carb_anhydrase"/>
    <property type="match status" value="1"/>
</dbReference>
<accession>W5JP99</accession>
<evidence type="ECO:0000259" key="3">
    <source>
        <dbReference type="PROSITE" id="PS51144"/>
    </source>
</evidence>
<feature type="domain" description="Alpha-carbonic anhydrase" evidence="3">
    <location>
        <begin position="22"/>
        <end position="285"/>
    </location>
</feature>
<dbReference type="Pfam" id="PF00194">
    <property type="entry name" value="Carb_anhydrase"/>
    <property type="match status" value="1"/>
</dbReference>
<protein>
    <submittedName>
        <fullName evidence="4">Carbonic anhydrase</fullName>
    </submittedName>
</protein>
<dbReference type="InterPro" id="IPR001148">
    <property type="entry name" value="CA_dom"/>
</dbReference>
<evidence type="ECO:0000313" key="5">
    <source>
        <dbReference type="EnsemblMetazoa" id="ADAC001996-PA"/>
    </source>
</evidence>
<evidence type="ECO:0000256" key="1">
    <source>
        <dbReference type="ARBA" id="ARBA00010718"/>
    </source>
</evidence>
<name>W5JP99_ANODA</name>
<dbReference type="PANTHER" id="PTHR18952:SF233">
    <property type="entry name" value="CARBONIC ANHYDRASE 14"/>
    <property type="match status" value="1"/>
</dbReference>
<feature type="region of interest" description="Disordered" evidence="2">
    <location>
        <begin position="1"/>
        <end position="25"/>
    </location>
</feature>
<keyword evidence="6" id="KW-1185">Reference proteome</keyword>
<dbReference type="GO" id="GO:0004089">
    <property type="term" value="F:carbonate dehydratase activity"/>
    <property type="evidence" value="ECO:0007669"/>
    <property type="project" value="InterPro"/>
</dbReference>